<dbReference type="VEuPathDB" id="VectorBase:GMOY008945"/>
<dbReference type="AlphaFoldDB" id="A0A1B0G6K1"/>
<name>A0A1B0G6K1_GLOMM</name>
<dbReference type="GO" id="GO:0016567">
    <property type="term" value="P:protein ubiquitination"/>
    <property type="evidence" value="ECO:0007669"/>
    <property type="project" value="TreeGrafter"/>
</dbReference>
<evidence type="ECO:0000256" key="5">
    <source>
        <dbReference type="SAM" id="Phobius"/>
    </source>
</evidence>
<dbReference type="GO" id="GO:0008270">
    <property type="term" value="F:zinc ion binding"/>
    <property type="evidence" value="ECO:0007669"/>
    <property type="project" value="UniProtKB-KW"/>
</dbReference>
<keyword evidence="5" id="KW-1133">Transmembrane helix</keyword>
<feature type="transmembrane region" description="Helical" evidence="5">
    <location>
        <begin position="112"/>
        <end position="133"/>
    </location>
</feature>
<evidence type="ECO:0000256" key="3">
    <source>
        <dbReference type="ARBA" id="ARBA00022833"/>
    </source>
</evidence>
<proteinExistence type="predicted"/>
<feature type="transmembrane region" description="Helical" evidence="5">
    <location>
        <begin position="183"/>
        <end position="201"/>
    </location>
</feature>
<dbReference type="Gene3D" id="3.30.40.10">
    <property type="entry name" value="Zinc/RING finger domain, C3HC4 (zinc finger)"/>
    <property type="match status" value="1"/>
</dbReference>
<dbReference type="EnsemblMetazoa" id="GMOY008945-RA">
    <property type="protein sequence ID" value="GMOY008945-PA"/>
    <property type="gene ID" value="GMOY008945"/>
</dbReference>
<reference evidence="7" key="1">
    <citation type="submission" date="2020-05" db="UniProtKB">
        <authorList>
            <consortium name="EnsemblMetazoa"/>
        </authorList>
    </citation>
    <scope>IDENTIFICATION</scope>
    <source>
        <strain evidence="7">Yale</strain>
    </source>
</reference>
<dbReference type="SUPFAM" id="SSF57850">
    <property type="entry name" value="RING/U-box"/>
    <property type="match status" value="1"/>
</dbReference>
<feature type="transmembrane region" description="Helical" evidence="5">
    <location>
        <begin position="139"/>
        <end position="162"/>
    </location>
</feature>
<dbReference type="PANTHER" id="PTHR22696">
    <property type="entry name" value="E3 UBIQUITIN-PROTEIN LIGASE RNF26"/>
    <property type="match status" value="1"/>
</dbReference>
<sequence>MFAALVKPVWAFMHSLRLIFIFILNITYHGGRSIFLIIKFICELFKEIFTALNIFGEELYSFVCEIDCSVRAVASYVQSSSSSRVECFIEDLILFLNHISKLFTKTKLHAKLLATNVGIFACDLWTLLCNTILLIAERIWWTLTVIPGLLLHTIADAVDLAVHFIASVRREGISKAEKILNKMLFASSILMVIVVLQFVWFHRSICFSVLVFWLRKFAKFFRSGIDKAMVRTKEVFSRKRLLENCCVVCQDRVKSVVLLPCRHLCLCKDCANYLLFIDQQRNCPLCRAFITDSLSVYM</sequence>
<dbReference type="GO" id="GO:0061630">
    <property type="term" value="F:ubiquitin protein ligase activity"/>
    <property type="evidence" value="ECO:0007669"/>
    <property type="project" value="TreeGrafter"/>
</dbReference>
<keyword evidence="5" id="KW-0812">Transmembrane</keyword>
<keyword evidence="3" id="KW-0862">Zinc</keyword>
<evidence type="ECO:0000256" key="1">
    <source>
        <dbReference type="ARBA" id="ARBA00022723"/>
    </source>
</evidence>
<dbReference type="InterPro" id="IPR001841">
    <property type="entry name" value="Znf_RING"/>
</dbReference>
<dbReference type="STRING" id="37546.A0A1B0G6K1"/>
<evidence type="ECO:0000259" key="6">
    <source>
        <dbReference type="PROSITE" id="PS50089"/>
    </source>
</evidence>
<evidence type="ECO:0000313" key="8">
    <source>
        <dbReference type="Proteomes" id="UP000092444"/>
    </source>
</evidence>
<keyword evidence="1" id="KW-0479">Metal-binding</keyword>
<dbReference type="FunFam" id="1.10.1170.10:FF:000002">
    <property type="entry name" value="Baculoviral IAP repeat containing 7"/>
    <property type="match status" value="1"/>
</dbReference>
<dbReference type="Proteomes" id="UP000092444">
    <property type="component" value="Unassembled WGS sequence"/>
</dbReference>
<dbReference type="PhylomeDB" id="A0A1B0G6K1"/>
<protein>
    <recommendedName>
        <fullName evidence="6">RING-type domain-containing protein</fullName>
    </recommendedName>
</protein>
<dbReference type="InterPro" id="IPR013083">
    <property type="entry name" value="Znf_RING/FYVE/PHD"/>
</dbReference>
<evidence type="ECO:0000256" key="2">
    <source>
        <dbReference type="ARBA" id="ARBA00022771"/>
    </source>
</evidence>
<keyword evidence="2 4" id="KW-0863">Zinc-finger</keyword>
<feature type="transmembrane region" description="Helical" evidence="5">
    <location>
        <begin position="12"/>
        <end position="31"/>
    </location>
</feature>
<organism evidence="7 8">
    <name type="scientific">Glossina morsitans morsitans</name>
    <name type="common">Savannah tsetse fly</name>
    <dbReference type="NCBI Taxonomy" id="37546"/>
    <lineage>
        <taxon>Eukaryota</taxon>
        <taxon>Metazoa</taxon>
        <taxon>Ecdysozoa</taxon>
        <taxon>Arthropoda</taxon>
        <taxon>Hexapoda</taxon>
        <taxon>Insecta</taxon>
        <taxon>Pterygota</taxon>
        <taxon>Neoptera</taxon>
        <taxon>Endopterygota</taxon>
        <taxon>Diptera</taxon>
        <taxon>Brachycera</taxon>
        <taxon>Muscomorpha</taxon>
        <taxon>Hippoboscoidea</taxon>
        <taxon>Glossinidae</taxon>
        <taxon>Glossina</taxon>
    </lineage>
</organism>
<dbReference type="PROSITE" id="PS50089">
    <property type="entry name" value="ZF_RING_2"/>
    <property type="match status" value="1"/>
</dbReference>
<dbReference type="GO" id="GO:0006511">
    <property type="term" value="P:ubiquitin-dependent protein catabolic process"/>
    <property type="evidence" value="ECO:0007669"/>
    <property type="project" value="TreeGrafter"/>
</dbReference>
<dbReference type="PANTHER" id="PTHR22696:SF1">
    <property type="entry name" value="E3 UBIQUITIN-PROTEIN LIGASE RNF26"/>
    <property type="match status" value="1"/>
</dbReference>
<dbReference type="EMBL" id="CCAG010018450">
    <property type="status" value="NOT_ANNOTATED_CDS"/>
    <property type="molecule type" value="Genomic_DNA"/>
</dbReference>
<keyword evidence="5" id="KW-0472">Membrane</keyword>
<accession>A0A1B0G6K1</accession>
<dbReference type="Pfam" id="PF13920">
    <property type="entry name" value="zf-C3HC4_3"/>
    <property type="match status" value="1"/>
</dbReference>
<evidence type="ECO:0000256" key="4">
    <source>
        <dbReference type="PROSITE-ProRule" id="PRU00175"/>
    </source>
</evidence>
<dbReference type="SMART" id="SM00184">
    <property type="entry name" value="RING"/>
    <property type="match status" value="1"/>
</dbReference>
<evidence type="ECO:0000313" key="7">
    <source>
        <dbReference type="EnsemblMetazoa" id="GMOY008945-PA"/>
    </source>
</evidence>
<keyword evidence="8" id="KW-1185">Reference proteome</keyword>
<feature type="domain" description="RING-type" evidence="6">
    <location>
        <begin position="246"/>
        <end position="287"/>
    </location>
</feature>